<dbReference type="RefSeq" id="WP_078814235.1">
    <property type="nucleotide sequence ID" value="NZ_FUYE01000009.1"/>
</dbReference>
<accession>A0A1T4YDS9</accession>
<dbReference type="AlphaFoldDB" id="A0A1T4YDS9"/>
<protein>
    <submittedName>
        <fullName evidence="1">Uncharacterized protein</fullName>
    </submittedName>
</protein>
<keyword evidence="2" id="KW-1185">Reference proteome</keyword>
<dbReference type="Proteomes" id="UP000190774">
    <property type="component" value="Unassembled WGS sequence"/>
</dbReference>
<dbReference type="OrthoDB" id="2085395at2"/>
<sequence>METRLLDEATYRALLVAPMRNVTAEAQPQVDIWPYVAAVPAADLQGHEVWKGYVECIYRPATDAYDLVHVCTRRPNVFLVIVVDRLQPSVLGHHLLDLNKLYGG</sequence>
<evidence type="ECO:0000313" key="1">
    <source>
        <dbReference type="EMBL" id="SKA99843.1"/>
    </source>
</evidence>
<reference evidence="2" key="1">
    <citation type="submission" date="2017-02" db="EMBL/GenBank/DDBJ databases">
        <authorList>
            <person name="Varghese N."/>
            <person name="Submissions S."/>
        </authorList>
    </citation>
    <scope>NUCLEOTIDE SEQUENCE [LARGE SCALE GENOMIC DNA]</scope>
    <source>
        <strain evidence="2">ATCC 700200</strain>
    </source>
</reference>
<organism evidence="1 2">
    <name type="scientific">Prosthecobacter debontii</name>
    <dbReference type="NCBI Taxonomy" id="48467"/>
    <lineage>
        <taxon>Bacteria</taxon>
        <taxon>Pseudomonadati</taxon>
        <taxon>Verrucomicrobiota</taxon>
        <taxon>Verrucomicrobiia</taxon>
        <taxon>Verrucomicrobiales</taxon>
        <taxon>Verrucomicrobiaceae</taxon>
        <taxon>Prosthecobacter</taxon>
    </lineage>
</organism>
<name>A0A1T4YDS9_9BACT</name>
<evidence type="ECO:0000313" key="2">
    <source>
        <dbReference type="Proteomes" id="UP000190774"/>
    </source>
</evidence>
<proteinExistence type="predicted"/>
<gene>
    <name evidence="1" type="ORF">SAMN02745166_03045</name>
</gene>
<dbReference type="EMBL" id="FUYE01000009">
    <property type="protein sequence ID" value="SKA99843.1"/>
    <property type="molecule type" value="Genomic_DNA"/>
</dbReference>